<keyword evidence="3" id="KW-0052">Apoplast</keyword>
<evidence type="ECO:0000256" key="5">
    <source>
        <dbReference type="ARBA" id="ARBA00022723"/>
    </source>
</evidence>
<comment type="subcellular location">
    <subcellularLocation>
        <location evidence="1">Secreted</location>
        <location evidence="1">Extracellular space</location>
        <location evidence="1">Apoplast</location>
    </subcellularLocation>
</comment>
<feature type="binding site" evidence="9">
    <location>
        <position position="315"/>
    </location>
    <ligand>
        <name>Mn(2+)</name>
        <dbReference type="ChEBI" id="CHEBI:29035"/>
    </ligand>
</feature>
<feature type="chain" id="PRO_5043843437" description="Cupin type-1 domain-containing protein" evidence="11">
    <location>
        <begin position="22"/>
        <end position="427"/>
    </location>
</feature>
<evidence type="ECO:0000313" key="14">
    <source>
        <dbReference type="Proteomes" id="UP000775213"/>
    </source>
</evidence>
<protein>
    <recommendedName>
        <fullName evidence="12">Cupin type-1 domain-containing protein</fullName>
    </recommendedName>
</protein>
<evidence type="ECO:0000256" key="6">
    <source>
        <dbReference type="ARBA" id="ARBA00023157"/>
    </source>
</evidence>
<accession>A0AAV7GXR8</accession>
<evidence type="ECO:0000256" key="4">
    <source>
        <dbReference type="ARBA" id="ARBA00022525"/>
    </source>
</evidence>
<dbReference type="Pfam" id="PF00190">
    <property type="entry name" value="Cupin_1"/>
    <property type="match status" value="2"/>
</dbReference>
<dbReference type="InterPro" id="IPR019780">
    <property type="entry name" value="Germin_Mn-BS"/>
</dbReference>
<feature type="disulfide bond" evidence="10">
    <location>
        <begin position="236"/>
        <end position="251"/>
    </location>
</feature>
<dbReference type="Gene3D" id="2.60.120.10">
    <property type="entry name" value="Jelly Rolls"/>
    <property type="match status" value="2"/>
</dbReference>
<reference evidence="13 14" key="1">
    <citation type="journal article" date="2021" name="Hortic Res">
        <title>Chromosome-scale assembly of the Dendrobium chrysotoxum genome enhances the understanding of orchid evolution.</title>
        <authorList>
            <person name="Zhang Y."/>
            <person name="Zhang G.Q."/>
            <person name="Zhang D."/>
            <person name="Liu X.D."/>
            <person name="Xu X.Y."/>
            <person name="Sun W.H."/>
            <person name="Yu X."/>
            <person name="Zhu X."/>
            <person name="Wang Z.W."/>
            <person name="Zhao X."/>
            <person name="Zhong W.Y."/>
            <person name="Chen H."/>
            <person name="Yin W.L."/>
            <person name="Huang T."/>
            <person name="Niu S.C."/>
            <person name="Liu Z.J."/>
        </authorList>
    </citation>
    <scope>NUCLEOTIDE SEQUENCE [LARGE SCALE GENOMIC DNA]</scope>
    <source>
        <strain evidence="13">Lindl</strain>
    </source>
</reference>
<proteinExistence type="inferred from homology"/>
<keyword evidence="14" id="KW-1185">Reference proteome</keyword>
<dbReference type="PROSITE" id="PS00725">
    <property type="entry name" value="GERMIN"/>
    <property type="match status" value="2"/>
</dbReference>
<evidence type="ECO:0000256" key="9">
    <source>
        <dbReference type="PIRSR" id="PIRSR601929-2"/>
    </source>
</evidence>
<evidence type="ECO:0000256" key="11">
    <source>
        <dbReference type="SAM" id="SignalP"/>
    </source>
</evidence>
<dbReference type="InterPro" id="IPR011051">
    <property type="entry name" value="RmlC_Cupin_sf"/>
</dbReference>
<organism evidence="13 14">
    <name type="scientific">Dendrobium chrysotoxum</name>
    <name type="common">Orchid</name>
    <dbReference type="NCBI Taxonomy" id="161865"/>
    <lineage>
        <taxon>Eukaryota</taxon>
        <taxon>Viridiplantae</taxon>
        <taxon>Streptophyta</taxon>
        <taxon>Embryophyta</taxon>
        <taxon>Tracheophyta</taxon>
        <taxon>Spermatophyta</taxon>
        <taxon>Magnoliopsida</taxon>
        <taxon>Liliopsida</taxon>
        <taxon>Asparagales</taxon>
        <taxon>Orchidaceae</taxon>
        <taxon>Epidendroideae</taxon>
        <taxon>Malaxideae</taxon>
        <taxon>Dendrobiinae</taxon>
        <taxon>Dendrobium</taxon>
    </lineage>
</organism>
<keyword evidence="11" id="KW-0732">Signal</keyword>
<evidence type="ECO:0000256" key="1">
    <source>
        <dbReference type="ARBA" id="ARBA00004271"/>
    </source>
</evidence>
<dbReference type="SMART" id="SM00835">
    <property type="entry name" value="Cupin_1"/>
    <property type="match status" value="2"/>
</dbReference>
<feature type="signal peptide" evidence="11">
    <location>
        <begin position="1"/>
        <end position="21"/>
    </location>
</feature>
<comment type="caution">
    <text evidence="13">The sequence shown here is derived from an EMBL/GenBank/DDBJ whole genome shotgun (WGS) entry which is preliminary data.</text>
</comment>
<keyword evidence="4" id="KW-0964">Secreted</keyword>
<evidence type="ECO:0000256" key="10">
    <source>
        <dbReference type="PIRSR" id="PIRSR601929-3"/>
    </source>
</evidence>
<keyword evidence="6 10" id="KW-1015">Disulfide bond</keyword>
<feature type="domain" description="Cupin type-1" evidence="12">
    <location>
        <begin position="62"/>
        <end position="213"/>
    </location>
</feature>
<dbReference type="Proteomes" id="UP000775213">
    <property type="component" value="Unassembled WGS sequence"/>
</dbReference>
<feature type="binding site" evidence="9">
    <location>
        <position position="313"/>
    </location>
    <ligand>
        <name>Mn(2+)</name>
        <dbReference type="ChEBI" id="CHEBI:29035"/>
    </ligand>
</feature>
<feature type="binding site" evidence="8">
    <location>
        <position position="320"/>
    </location>
    <ligand>
        <name>oxalate</name>
        <dbReference type="ChEBI" id="CHEBI:30623"/>
    </ligand>
</feature>
<evidence type="ECO:0000256" key="8">
    <source>
        <dbReference type="PIRSR" id="PIRSR601929-1"/>
    </source>
</evidence>
<feature type="domain" description="Cupin type-1" evidence="12">
    <location>
        <begin position="265"/>
        <end position="416"/>
    </location>
</feature>
<evidence type="ECO:0000259" key="12">
    <source>
        <dbReference type="SMART" id="SM00835"/>
    </source>
</evidence>
<dbReference type="AlphaFoldDB" id="A0AAV7GXR8"/>
<dbReference type="InterPro" id="IPR001929">
    <property type="entry name" value="Germin"/>
</dbReference>
<keyword evidence="7 8" id="KW-0464">Manganese</keyword>
<gene>
    <name evidence="13" type="ORF">IEQ34_010688</name>
</gene>
<feature type="binding site" evidence="9">
    <location>
        <position position="320"/>
    </location>
    <ligand>
        <name>Mn(2+)</name>
        <dbReference type="ChEBI" id="CHEBI:29035"/>
    </ligand>
</feature>
<sequence length="427" mass="45634">MAMSHDLQFLLVLIALASSLAIATDPTQLQDFCVADNTSNIFVNGFICKDPNLVNENDFLFSGLNQPGNTANQLGSKVTPVFVTQLPGLNTLGISLARIDFAPYGLIPPHTHPRASEILVVIQGTLAVGFVASNNPDNKLLTKVLNEGDVFVFPQGLIHFQLNIGNTNAVSISALSSQNPGVITIANAVFGSKPPISPYILEKAFQLDEKTLFLGLLALASSLAIATDPTQLQDFCVADNTSNIFVNGFVCKDPNLVNENDFLFTGLNQPGNTANQLGSKVTPVFVMQLPGLNTLGISLARIDFGPYGLNPPHTHPRASEILVVIQGTLAVGFVASNNPDNKLFTKVLNEGDVFVFPQGLIHFQLNTGNTNAVAISALSSQNPGVITIANAIFGSKPPISPYILGKAFQLDQKTVEILQAKFWMNNN</sequence>
<comment type="similarity">
    <text evidence="2">Belongs to the germin family.</text>
</comment>
<name>A0AAV7GXR8_DENCH</name>
<dbReference type="EMBL" id="JAGFBR010000010">
    <property type="protein sequence ID" value="KAH0460025.1"/>
    <property type="molecule type" value="Genomic_DNA"/>
</dbReference>
<dbReference type="InterPro" id="IPR006045">
    <property type="entry name" value="Cupin_1"/>
</dbReference>
<dbReference type="SUPFAM" id="SSF51182">
    <property type="entry name" value="RmlC-like cupins"/>
    <property type="match status" value="2"/>
</dbReference>
<dbReference type="FunFam" id="2.60.120.10:FF:000005">
    <property type="entry name" value="Germin-like protein subfamily 1 member 8"/>
    <property type="match status" value="2"/>
</dbReference>
<keyword evidence="5 8" id="KW-0479">Metal-binding</keyword>
<dbReference type="GO" id="GO:0030145">
    <property type="term" value="F:manganese ion binding"/>
    <property type="evidence" value="ECO:0007669"/>
    <property type="project" value="InterPro"/>
</dbReference>
<evidence type="ECO:0000256" key="7">
    <source>
        <dbReference type="ARBA" id="ARBA00023211"/>
    </source>
</evidence>
<dbReference type="PRINTS" id="PR00325">
    <property type="entry name" value="GERMIN"/>
</dbReference>
<evidence type="ECO:0000256" key="3">
    <source>
        <dbReference type="ARBA" id="ARBA00022523"/>
    </source>
</evidence>
<dbReference type="GO" id="GO:0048046">
    <property type="term" value="C:apoplast"/>
    <property type="evidence" value="ECO:0007669"/>
    <property type="project" value="UniProtKB-SubCell"/>
</dbReference>
<feature type="binding site" evidence="9">
    <location>
        <position position="362"/>
    </location>
    <ligand>
        <name>Mn(2+)</name>
        <dbReference type="ChEBI" id="CHEBI:29035"/>
    </ligand>
</feature>
<feature type="binding site" evidence="8">
    <location>
        <position position="315"/>
    </location>
    <ligand>
        <name>oxalate</name>
        <dbReference type="ChEBI" id="CHEBI:30623"/>
    </ligand>
</feature>
<evidence type="ECO:0000313" key="13">
    <source>
        <dbReference type="EMBL" id="KAH0460025.1"/>
    </source>
</evidence>
<dbReference type="CDD" id="cd02241">
    <property type="entry name" value="cupin_OxOx"/>
    <property type="match status" value="2"/>
</dbReference>
<dbReference type="PANTHER" id="PTHR31238">
    <property type="entry name" value="GERMIN-LIKE PROTEIN SUBFAMILY 3 MEMBER 3"/>
    <property type="match status" value="1"/>
</dbReference>
<dbReference type="InterPro" id="IPR014710">
    <property type="entry name" value="RmlC-like_jellyroll"/>
</dbReference>
<feature type="binding site" evidence="8">
    <location>
        <position position="310"/>
    </location>
    <ligand>
        <name>oxalate</name>
        <dbReference type="ChEBI" id="CHEBI:30623"/>
    </ligand>
</feature>
<evidence type="ECO:0000256" key="2">
    <source>
        <dbReference type="ARBA" id="ARBA00007456"/>
    </source>
</evidence>